<sequence length="1194" mass="131826">MGSRGGQANEAGSSYRAGVATLIAVLGLVGRPILALEYASNQSPNLFEFETTDPLDDIAMTDTDGSRAFFQCKRTCGRDAALRSALHQIITHTQTVGFDDRLIIASADFIGAIRELPTALRKRRNGGVLTSRERNAITAIREELSQQDCQETERVLDTLYAWRVDAADTVSPEYEPAAAWMSTILASNVQADSALAVIRTLVHRLAASAGTCTVIESWEALFAGGITLKPDLAGAPAQQLEAHKRRIEEYRKLLAANQGIVRTPIKCSVPELNVTGLINTIQALVDDEDAKSRSTSTLLNITRRLRRFILHAGPGAGKTTTIEQLAAHYSATPDTPVPIIVRLRKLARKAEFPTDISMRVLLSCADHAEAEQVYDSIRALGDLGKVIFILDGLDECRTSVHDVLSGLRRLTTGPMREAGVIVTTRPSVLDQARQLDLPTVSLSEPKSPRSIPLQLIGKIAQDRPSDGRAEWVRQKTISFDQVLERSRDISGVPLLSMIVAILVAGSDNSEATSSAADVLERAVRTGVDEHERRRTNGELIPYDNGLLTAPRLFDAYVSIGRALAISQPLSLADSTRSVAETFMQAWGIPPRDAEELASASVVFWDETMSIFVANSSGIVEARSQQFVELADALWVASASSDDRDAWITNALRDASMIDTVLLALSKSTELADAALTAENYCERAVLWVARYGSENSLPATTLERCLSLLHSNAEEKHRTQRYEEVDWDSLDRDASVALRDGPQWQFVLAAARLRCPAKLRALRNSILSLAEYPDEKIIADAFARVTDASVDNRSMTEEDLDAFVSALSLPLPQHGEPFTEETRRGSIFHLVSGEPLLTGRVELVGSALSFISNFTSEIAQLMEPYASFASFSSGLEIRILSTLRAAGYPVQQNHTIPPLHRKLVEAPDGRRWGVHEIEAIGRVTDKSVNLRPSELWWATEIFDLIDAMDLGKASYQEMTRELWTAEISDDLTRLTRLYCVALDADPARVRAIVEKAKAGGDDELQELISIGYISMPPPYQRSAILAPDSADQLQDEILYLMSSPSNFIARATCRIIWNIKSQVLSEKLLSMMKSDEAPHRYLTSIIAFQTSITPDRMLRQISEMKDPEFIHHAARISSTVDTEGHMSTTRYLWASDDLTIRILSGAPESEDHTAIYWSCDRCWNQNKIPEEDCQHCPKGFLPDRTSRSKTHNRV</sequence>
<evidence type="ECO:0000256" key="3">
    <source>
        <dbReference type="ARBA" id="ARBA00022833"/>
    </source>
</evidence>
<dbReference type="GO" id="GO:0008270">
    <property type="term" value="F:zinc ion binding"/>
    <property type="evidence" value="ECO:0007669"/>
    <property type="project" value="UniProtKB-KW"/>
</dbReference>
<keyword evidence="6" id="KW-1185">Reference proteome</keyword>
<evidence type="ECO:0000256" key="2">
    <source>
        <dbReference type="ARBA" id="ARBA00022771"/>
    </source>
</evidence>
<dbReference type="PROSITE" id="PS50837">
    <property type="entry name" value="NACHT"/>
    <property type="match status" value="1"/>
</dbReference>
<dbReference type="Pfam" id="PF05729">
    <property type="entry name" value="NACHT"/>
    <property type="match status" value="1"/>
</dbReference>
<dbReference type="InterPro" id="IPR007111">
    <property type="entry name" value="NACHT_NTPase"/>
</dbReference>
<accession>H5TVN3</accession>
<gene>
    <name evidence="5" type="ORF">GOSPT_014_00040</name>
</gene>
<keyword evidence="1" id="KW-0479">Metal-binding</keyword>
<dbReference type="eggNOG" id="COG5635">
    <property type="taxonomic scope" value="Bacteria"/>
</dbReference>
<dbReference type="PROSITE" id="PS01358">
    <property type="entry name" value="ZF_RANBP2_1"/>
    <property type="match status" value="1"/>
</dbReference>
<evidence type="ECO:0000256" key="1">
    <source>
        <dbReference type="ARBA" id="ARBA00022723"/>
    </source>
</evidence>
<evidence type="ECO:0000313" key="5">
    <source>
        <dbReference type="EMBL" id="GAB37541.1"/>
    </source>
</evidence>
<dbReference type="eggNOG" id="COG0389">
    <property type="taxonomic scope" value="Bacteria"/>
</dbReference>
<dbReference type="Gene3D" id="3.40.50.300">
    <property type="entry name" value="P-loop containing nucleotide triphosphate hydrolases"/>
    <property type="match status" value="1"/>
</dbReference>
<dbReference type="EMBL" id="BAFC01000014">
    <property type="protein sequence ID" value="GAB37541.1"/>
    <property type="molecule type" value="Genomic_DNA"/>
</dbReference>
<protein>
    <recommendedName>
        <fullName evidence="4">NACHT domain-containing protein</fullName>
    </recommendedName>
</protein>
<evidence type="ECO:0000313" key="6">
    <source>
        <dbReference type="Proteomes" id="UP000005845"/>
    </source>
</evidence>
<reference evidence="5 6" key="1">
    <citation type="submission" date="2012-02" db="EMBL/GenBank/DDBJ databases">
        <title>Whole genome shotgun sequence of Gordonia sputi NBRC 100414.</title>
        <authorList>
            <person name="Yoshida I."/>
            <person name="Hosoyama A."/>
            <person name="Tsuchikane K."/>
            <person name="Katsumata H."/>
            <person name="Yamazaki S."/>
            <person name="Fujita N."/>
        </authorList>
    </citation>
    <scope>NUCLEOTIDE SEQUENCE [LARGE SCALE GENOMIC DNA]</scope>
    <source>
        <strain evidence="5 6">NBRC 100414</strain>
    </source>
</reference>
<dbReference type="AlphaFoldDB" id="H5TVN3"/>
<name>H5TVN3_9ACTN</name>
<proteinExistence type="predicted"/>
<evidence type="ECO:0000259" key="4">
    <source>
        <dbReference type="PROSITE" id="PS50837"/>
    </source>
</evidence>
<keyword evidence="2" id="KW-0863">Zinc-finger</keyword>
<keyword evidence="3" id="KW-0862">Zinc</keyword>
<dbReference type="InterPro" id="IPR027417">
    <property type="entry name" value="P-loop_NTPase"/>
</dbReference>
<dbReference type="InterPro" id="IPR001876">
    <property type="entry name" value="Znf_RanBP2"/>
</dbReference>
<comment type="caution">
    <text evidence="5">The sequence shown here is derived from an EMBL/GenBank/DDBJ whole genome shotgun (WGS) entry which is preliminary data.</text>
</comment>
<dbReference type="Proteomes" id="UP000005845">
    <property type="component" value="Unassembled WGS sequence"/>
</dbReference>
<organism evidence="5 6">
    <name type="scientific">Gordonia sputi NBRC 100414</name>
    <dbReference type="NCBI Taxonomy" id="1089453"/>
    <lineage>
        <taxon>Bacteria</taxon>
        <taxon>Bacillati</taxon>
        <taxon>Actinomycetota</taxon>
        <taxon>Actinomycetes</taxon>
        <taxon>Mycobacteriales</taxon>
        <taxon>Gordoniaceae</taxon>
        <taxon>Gordonia</taxon>
    </lineage>
</organism>
<dbReference type="SUPFAM" id="SSF52540">
    <property type="entry name" value="P-loop containing nucleoside triphosphate hydrolases"/>
    <property type="match status" value="1"/>
</dbReference>
<feature type="domain" description="NACHT" evidence="4">
    <location>
        <begin position="306"/>
        <end position="427"/>
    </location>
</feature>
<dbReference type="eggNOG" id="COG1413">
    <property type="taxonomic scope" value="Bacteria"/>
</dbReference>